<comment type="caution">
    <text evidence="3">The sequence shown here is derived from an EMBL/GenBank/DDBJ whole genome shotgun (WGS) entry which is preliminary data.</text>
</comment>
<dbReference type="Pfam" id="PF10728">
    <property type="entry name" value="DUF2520"/>
    <property type="match status" value="1"/>
</dbReference>
<evidence type="ECO:0000259" key="1">
    <source>
        <dbReference type="Pfam" id="PF10727"/>
    </source>
</evidence>
<proteinExistence type="predicted"/>
<dbReference type="EMBL" id="BSUN01000001">
    <property type="protein sequence ID" value="GMA35159.1"/>
    <property type="molecule type" value="Genomic_DNA"/>
</dbReference>
<dbReference type="Gene3D" id="1.10.1040.20">
    <property type="entry name" value="ProC-like, C-terminal domain"/>
    <property type="match status" value="1"/>
</dbReference>
<evidence type="ECO:0000313" key="4">
    <source>
        <dbReference type="Proteomes" id="UP001157125"/>
    </source>
</evidence>
<accession>A0ABQ6IEK9</accession>
<sequence length="294" mass="29078">MSRPGRLAVGIVGAGRVGAVLGAALRQAEHDVVAASGVSEESLARIDALLPGVPVMDPEAVVRAADLVLLTVPDDSIAAVSAGLASLGAWRGGQIVVHTSGRLGTEALADAQGAGAMALAIHPAMTFTGTSLDLTRMTGAAFAVSGPAPLLPIAQALAVEMGGEPLVLDDRDRPAYHAALVHGANHVVTAVSQAGGILARLGIEEPGRVLGPLVHASVDGALGEAPGAVTTLTGPVVRGDAGTVAAHVAALRGQDEALFAYRAMARATADLALSGGRIGPAQYADIIAALGAEG</sequence>
<keyword evidence="4" id="KW-1185">Reference proteome</keyword>
<name>A0ABQ6IEK9_9MICO</name>
<dbReference type="Gene3D" id="3.40.50.720">
    <property type="entry name" value="NAD(P)-binding Rossmann-like Domain"/>
    <property type="match status" value="1"/>
</dbReference>
<dbReference type="Proteomes" id="UP001157125">
    <property type="component" value="Unassembled WGS sequence"/>
</dbReference>
<evidence type="ECO:0000259" key="2">
    <source>
        <dbReference type="Pfam" id="PF10728"/>
    </source>
</evidence>
<dbReference type="RefSeq" id="WP_284327794.1">
    <property type="nucleotide sequence ID" value="NZ_BSUN01000001.1"/>
</dbReference>
<dbReference type="InterPro" id="IPR037108">
    <property type="entry name" value="TM1727-like_C_sf"/>
</dbReference>
<gene>
    <name evidence="3" type="ORF">GCM10025876_13630</name>
</gene>
<feature type="domain" description="Putative oxidoreductase/dehydrogenase Rossmann-like" evidence="1">
    <location>
        <begin position="3"/>
        <end position="123"/>
    </location>
</feature>
<evidence type="ECO:0000313" key="3">
    <source>
        <dbReference type="EMBL" id="GMA35159.1"/>
    </source>
</evidence>
<dbReference type="PANTHER" id="PTHR40459">
    <property type="entry name" value="CONSERVED HYPOTHETICAL ALANINE AND LEUCINE RICH PROTEIN"/>
    <property type="match status" value="1"/>
</dbReference>
<dbReference type="InterPro" id="IPR019665">
    <property type="entry name" value="OxRdtase/DH_put_Rossmann_dom"/>
</dbReference>
<evidence type="ECO:0008006" key="5">
    <source>
        <dbReference type="Google" id="ProtNLM"/>
    </source>
</evidence>
<dbReference type="SUPFAM" id="SSF48179">
    <property type="entry name" value="6-phosphogluconate dehydrogenase C-terminal domain-like"/>
    <property type="match status" value="1"/>
</dbReference>
<dbReference type="Pfam" id="PF10727">
    <property type="entry name" value="Rossmann-like"/>
    <property type="match status" value="1"/>
</dbReference>
<dbReference type="SUPFAM" id="SSF51735">
    <property type="entry name" value="NAD(P)-binding Rossmann-fold domains"/>
    <property type="match status" value="1"/>
</dbReference>
<dbReference type="InterPro" id="IPR008927">
    <property type="entry name" value="6-PGluconate_DH-like_C_sf"/>
</dbReference>
<protein>
    <recommendedName>
        <fullName evidence="5">Rossmann-like domain protein</fullName>
    </recommendedName>
</protein>
<reference evidence="4" key="1">
    <citation type="journal article" date="2019" name="Int. J. Syst. Evol. Microbiol.">
        <title>The Global Catalogue of Microorganisms (GCM) 10K type strain sequencing project: providing services to taxonomists for standard genome sequencing and annotation.</title>
        <authorList>
            <consortium name="The Broad Institute Genomics Platform"/>
            <consortium name="The Broad Institute Genome Sequencing Center for Infectious Disease"/>
            <person name="Wu L."/>
            <person name="Ma J."/>
        </authorList>
    </citation>
    <scope>NUCLEOTIDE SEQUENCE [LARGE SCALE GENOMIC DNA]</scope>
    <source>
        <strain evidence="4">NBRC 112299</strain>
    </source>
</reference>
<dbReference type="PANTHER" id="PTHR40459:SF1">
    <property type="entry name" value="CONSERVED HYPOTHETICAL ALANINE AND LEUCINE RICH PROTEIN"/>
    <property type="match status" value="1"/>
</dbReference>
<feature type="domain" description="DUF2520" evidence="2">
    <location>
        <begin position="141"/>
        <end position="268"/>
    </location>
</feature>
<dbReference type="InterPro" id="IPR036291">
    <property type="entry name" value="NAD(P)-bd_dom_sf"/>
</dbReference>
<dbReference type="InterPro" id="IPR018931">
    <property type="entry name" value="DUF2520"/>
</dbReference>
<organism evidence="3 4">
    <name type="scientific">Demequina litorisediminis</name>
    <dbReference type="NCBI Taxonomy" id="1849022"/>
    <lineage>
        <taxon>Bacteria</taxon>
        <taxon>Bacillati</taxon>
        <taxon>Actinomycetota</taxon>
        <taxon>Actinomycetes</taxon>
        <taxon>Micrococcales</taxon>
        <taxon>Demequinaceae</taxon>
        <taxon>Demequina</taxon>
    </lineage>
</organism>